<gene>
    <name evidence="1" type="ORF">A9R00_00990</name>
</gene>
<organism evidence="1 2">
    <name type="scientific">Oleispira antarctica</name>
    <dbReference type="NCBI Taxonomy" id="188908"/>
    <lineage>
        <taxon>Bacteria</taxon>
        <taxon>Pseudomonadati</taxon>
        <taxon>Pseudomonadota</taxon>
        <taxon>Gammaproteobacteria</taxon>
        <taxon>Oceanospirillales</taxon>
        <taxon>Oceanospirillaceae</taxon>
        <taxon>Oleispira</taxon>
    </lineage>
</organism>
<evidence type="ECO:0000313" key="1">
    <source>
        <dbReference type="EMBL" id="OUS41423.1"/>
    </source>
</evidence>
<evidence type="ECO:0008006" key="3">
    <source>
        <dbReference type="Google" id="ProtNLM"/>
    </source>
</evidence>
<dbReference type="EMBL" id="MABE01000062">
    <property type="protein sequence ID" value="OUS41423.1"/>
    <property type="molecule type" value="Genomic_DNA"/>
</dbReference>
<dbReference type="AlphaFoldDB" id="A0A1Y5I041"/>
<name>A0A1Y5I041_OLEAN</name>
<dbReference type="Proteomes" id="UP000227088">
    <property type="component" value="Unassembled WGS sequence"/>
</dbReference>
<sequence>MPLKTVSIISIALFALLALLHSWLLPFSADEAHYALYGKLLDWSYFDHPPMVGWLQSISLLWGES</sequence>
<accession>A0A1Y5I041</accession>
<evidence type="ECO:0000313" key="2">
    <source>
        <dbReference type="Proteomes" id="UP000227088"/>
    </source>
</evidence>
<reference evidence="2" key="1">
    <citation type="journal article" date="2017" name="Proc. Natl. Acad. Sci. U.S.A.">
        <title>Simulation of Deepwater Horizon oil plume reveals substrate specialization within a complex community of hydrocarbon degraders.</title>
        <authorList>
            <person name="Hu P."/>
            <person name="Dubinsky E.A."/>
            <person name="Probst A.J."/>
            <person name="Wang J."/>
            <person name="Sieber C.M.K."/>
            <person name="Tom L.M."/>
            <person name="Gardinali P."/>
            <person name="Banfield J.F."/>
            <person name="Atlas R.M."/>
            <person name="Andersen G.L."/>
        </authorList>
    </citation>
    <scope>NUCLEOTIDE SEQUENCE [LARGE SCALE GENOMIC DNA]</scope>
</reference>
<feature type="non-terminal residue" evidence="1">
    <location>
        <position position="65"/>
    </location>
</feature>
<comment type="caution">
    <text evidence="1">The sequence shown here is derived from an EMBL/GenBank/DDBJ whole genome shotgun (WGS) entry which is preliminary data.</text>
</comment>
<proteinExistence type="predicted"/>
<protein>
    <recommendedName>
        <fullName evidence="3">Glycosyltransferase RgtA/B/C/D-like domain-containing protein</fullName>
    </recommendedName>
</protein>